<dbReference type="NCBIfam" id="TIGR00017">
    <property type="entry name" value="cmk"/>
    <property type="match status" value="1"/>
</dbReference>
<comment type="caution">
    <text evidence="10">The sequence shown here is derived from an EMBL/GenBank/DDBJ whole genome shotgun (WGS) entry which is preliminary data.</text>
</comment>
<dbReference type="EMBL" id="JAJEKE010000007">
    <property type="protein sequence ID" value="MCQ1529870.1"/>
    <property type="molecule type" value="Genomic_DNA"/>
</dbReference>
<dbReference type="SUPFAM" id="SSF52540">
    <property type="entry name" value="P-loop containing nucleoside triphosphate hydrolases"/>
    <property type="match status" value="1"/>
</dbReference>
<comment type="subcellular location">
    <subcellularLocation>
        <location evidence="8">Cytoplasm</location>
    </subcellularLocation>
</comment>
<sequence>MNNKVIAIDGPAGAGKSTVARRLSERINFTYIDSGALFRAVTLKVLKCGIETDDVKNILYYAKNSSLDFINNSIYLDGEDVSSEIREAFVNSKVSYIAMIPEIREIIVNIQRKIAQNKDVVVDGRDIGTTVFPQAYIKFFLTASVEERAKRRYNELCDKNKCTLEEVRDQIIERDYIDAHREASPLRQAEDAILIDTTGKNIDEVIAEMLYHISMKGDV</sequence>
<evidence type="ECO:0000256" key="1">
    <source>
        <dbReference type="ARBA" id="ARBA00009427"/>
    </source>
</evidence>
<proteinExistence type="inferred from homology"/>
<dbReference type="GO" id="GO:0016301">
    <property type="term" value="F:kinase activity"/>
    <property type="evidence" value="ECO:0007669"/>
    <property type="project" value="UniProtKB-KW"/>
</dbReference>
<dbReference type="EC" id="2.7.4.25" evidence="8"/>
<dbReference type="InterPro" id="IPR027417">
    <property type="entry name" value="P-loop_NTPase"/>
</dbReference>
<organism evidence="10 11">
    <name type="scientific">Lutispora saccharofermentans</name>
    <dbReference type="NCBI Taxonomy" id="3024236"/>
    <lineage>
        <taxon>Bacteria</taxon>
        <taxon>Bacillati</taxon>
        <taxon>Bacillota</taxon>
        <taxon>Clostridia</taxon>
        <taxon>Lutisporales</taxon>
        <taxon>Lutisporaceae</taxon>
        <taxon>Lutispora</taxon>
    </lineage>
</organism>
<dbReference type="Pfam" id="PF02224">
    <property type="entry name" value="Cytidylate_kin"/>
    <property type="match status" value="1"/>
</dbReference>
<dbReference type="HAMAP" id="MF_00238">
    <property type="entry name" value="Cytidyl_kinase_type1"/>
    <property type="match status" value="1"/>
</dbReference>
<evidence type="ECO:0000256" key="4">
    <source>
        <dbReference type="ARBA" id="ARBA00022777"/>
    </source>
</evidence>
<evidence type="ECO:0000313" key="11">
    <source>
        <dbReference type="Proteomes" id="UP001651880"/>
    </source>
</evidence>
<dbReference type="InterPro" id="IPR011994">
    <property type="entry name" value="Cytidylate_kinase_dom"/>
</dbReference>
<protein>
    <recommendedName>
        <fullName evidence="8">Cytidylate kinase</fullName>
        <shortName evidence="8">CK</shortName>
        <ecNumber evidence="8">2.7.4.25</ecNumber>
    </recommendedName>
    <alternativeName>
        <fullName evidence="8">Cytidine monophosphate kinase</fullName>
        <shortName evidence="8">CMP kinase</shortName>
    </alternativeName>
</protein>
<dbReference type="PANTHER" id="PTHR21299:SF2">
    <property type="entry name" value="CYTIDYLATE KINASE"/>
    <property type="match status" value="1"/>
</dbReference>
<accession>A0ABT1NF28</accession>
<dbReference type="CDD" id="cd02020">
    <property type="entry name" value="CMPK"/>
    <property type="match status" value="1"/>
</dbReference>
<keyword evidence="5 8" id="KW-0067">ATP-binding</keyword>
<comment type="similarity">
    <text evidence="1 8">Belongs to the cytidylate kinase family. Type 1 subfamily.</text>
</comment>
<evidence type="ECO:0000256" key="8">
    <source>
        <dbReference type="HAMAP-Rule" id="MF_00238"/>
    </source>
</evidence>
<evidence type="ECO:0000256" key="6">
    <source>
        <dbReference type="ARBA" id="ARBA00047615"/>
    </source>
</evidence>
<evidence type="ECO:0000256" key="3">
    <source>
        <dbReference type="ARBA" id="ARBA00022741"/>
    </source>
</evidence>
<keyword evidence="11" id="KW-1185">Reference proteome</keyword>
<keyword evidence="8" id="KW-0963">Cytoplasm</keyword>
<name>A0ABT1NF28_9FIRM</name>
<comment type="catalytic activity">
    <reaction evidence="7 8">
        <text>CMP + ATP = CDP + ADP</text>
        <dbReference type="Rhea" id="RHEA:11600"/>
        <dbReference type="ChEBI" id="CHEBI:30616"/>
        <dbReference type="ChEBI" id="CHEBI:58069"/>
        <dbReference type="ChEBI" id="CHEBI:60377"/>
        <dbReference type="ChEBI" id="CHEBI:456216"/>
        <dbReference type="EC" id="2.7.4.25"/>
    </reaction>
</comment>
<evidence type="ECO:0000313" key="10">
    <source>
        <dbReference type="EMBL" id="MCQ1529870.1"/>
    </source>
</evidence>
<dbReference type="Gene3D" id="3.40.50.300">
    <property type="entry name" value="P-loop containing nucleotide triphosphate hydrolases"/>
    <property type="match status" value="1"/>
</dbReference>
<evidence type="ECO:0000256" key="7">
    <source>
        <dbReference type="ARBA" id="ARBA00048478"/>
    </source>
</evidence>
<keyword evidence="4 8" id="KW-0418">Kinase</keyword>
<evidence type="ECO:0000256" key="2">
    <source>
        <dbReference type="ARBA" id="ARBA00022679"/>
    </source>
</evidence>
<feature type="domain" description="Cytidylate kinase" evidence="9">
    <location>
        <begin position="6"/>
        <end position="213"/>
    </location>
</feature>
<evidence type="ECO:0000259" key="9">
    <source>
        <dbReference type="Pfam" id="PF02224"/>
    </source>
</evidence>
<keyword evidence="3 8" id="KW-0547">Nucleotide-binding</keyword>
<dbReference type="PANTHER" id="PTHR21299">
    <property type="entry name" value="CYTIDYLATE KINASE/PANTOATE-BETA-ALANINE LIGASE"/>
    <property type="match status" value="1"/>
</dbReference>
<keyword evidence="2 8" id="KW-0808">Transferase</keyword>
<dbReference type="RefSeq" id="WP_255227386.1">
    <property type="nucleotide sequence ID" value="NZ_JAJEKE010000007.1"/>
</dbReference>
<evidence type="ECO:0000256" key="5">
    <source>
        <dbReference type="ARBA" id="ARBA00022840"/>
    </source>
</evidence>
<comment type="catalytic activity">
    <reaction evidence="6 8">
        <text>dCMP + ATP = dCDP + ADP</text>
        <dbReference type="Rhea" id="RHEA:25094"/>
        <dbReference type="ChEBI" id="CHEBI:30616"/>
        <dbReference type="ChEBI" id="CHEBI:57566"/>
        <dbReference type="ChEBI" id="CHEBI:58593"/>
        <dbReference type="ChEBI" id="CHEBI:456216"/>
        <dbReference type="EC" id="2.7.4.25"/>
    </reaction>
</comment>
<dbReference type="Proteomes" id="UP001651880">
    <property type="component" value="Unassembled WGS sequence"/>
</dbReference>
<dbReference type="InterPro" id="IPR003136">
    <property type="entry name" value="Cytidylate_kin"/>
</dbReference>
<reference evidence="10 11" key="1">
    <citation type="submission" date="2021-10" db="EMBL/GenBank/DDBJ databases">
        <title>Lutispora strain m25 sp. nov., a thermophilic, non-spore-forming bacterium isolated from a lab-scale methanogenic bioreactor digesting anaerobic sludge.</title>
        <authorList>
            <person name="El Houari A."/>
            <person name="Mcdonald J."/>
        </authorList>
    </citation>
    <scope>NUCLEOTIDE SEQUENCE [LARGE SCALE GENOMIC DNA]</scope>
    <source>
        <strain evidence="11">m25</strain>
    </source>
</reference>
<feature type="binding site" evidence="8">
    <location>
        <begin position="10"/>
        <end position="18"/>
    </location>
    <ligand>
        <name>ATP</name>
        <dbReference type="ChEBI" id="CHEBI:30616"/>
    </ligand>
</feature>
<gene>
    <name evidence="8 10" type="primary">cmk</name>
    <name evidence="10" type="ORF">LJD61_09970</name>
</gene>